<dbReference type="Pfam" id="PF00180">
    <property type="entry name" value="Iso_dh"/>
    <property type="match status" value="1"/>
</dbReference>
<dbReference type="PANTHER" id="PTHR42979">
    <property type="entry name" value="3-ISOPROPYLMALATE DEHYDROGENASE"/>
    <property type="match status" value="1"/>
</dbReference>
<accession>A0ABS9CF17</accession>
<evidence type="ECO:0000256" key="16">
    <source>
        <dbReference type="RuleBase" id="RU004443"/>
    </source>
</evidence>
<keyword evidence="13 17" id="KW-0520">NAD</keyword>
<keyword evidence="8 17" id="KW-0432">Leucine biosynthesis</keyword>
<keyword evidence="14 17" id="KW-0100">Branched-chain amino acid biosynthesis</keyword>
<dbReference type="EC" id="1.1.1.85" evidence="6 15"/>
<dbReference type="SUPFAM" id="SSF53659">
    <property type="entry name" value="Isocitrate/Isopropylmalate dehydrogenase-like"/>
    <property type="match status" value="1"/>
</dbReference>
<evidence type="ECO:0000256" key="6">
    <source>
        <dbReference type="ARBA" id="ARBA00013101"/>
    </source>
</evidence>
<comment type="similarity">
    <text evidence="4">Belongs to the isocitrate and isopropylmalate dehydrogenases family. LeuB type 1 subfamily.</text>
</comment>
<keyword evidence="11" id="KW-0460">Magnesium</keyword>
<evidence type="ECO:0000256" key="13">
    <source>
        <dbReference type="ARBA" id="ARBA00023027"/>
    </source>
</evidence>
<sequence>MKLKIAVLPGDGIGPEIMKQGVAVMDVIADKFGHEFTYQEALCGAHAIDAVGNPYPDETHEVCMNADAVLFAAVGDLRFDNDPTAKVRPEQGLLAMRKKLGLFANVRPVATFDCLLHKSPLKDELLKGADFVVIRELTGGMYFGEKYQDNDKAYDTDIYTRPEIERILKVAFETAQKRRKHLTVVDKANVLASSRLWRQIAKEMEPQYPDVNTDYMFIDNASMRVLTEPRFFDVVVTENTFGDILTDETSCITGSMGLQPSSSLGEHTPLFEPVHGSWPQAAGKNLANPLAEILSAAMLLEHFGLNKEGALIREAVNASLDANVRTPEIQVEGGKAYGTKEVGAWIVDYIKKA</sequence>
<dbReference type="Proteomes" id="UP001200470">
    <property type="component" value="Unassembled WGS sequence"/>
</dbReference>
<dbReference type="InterPro" id="IPR004429">
    <property type="entry name" value="Isopropylmalate_DH"/>
</dbReference>
<evidence type="ECO:0000256" key="2">
    <source>
        <dbReference type="ARBA" id="ARBA00001936"/>
    </source>
</evidence>
<dbReference type="PROSITE" id="PS00470">
    <property type="entry name" value="IDH_IMDH"/>
    <property type="match status" value="1"/>
</dbReference>
<dbReference type="EMBL" id="JADYTN010000010">
    <property type="protein sequence ID" value="MCF2563685.1"/>
    <property type="molecule type" value="Genomic_DNA"/>
</dbReference>
<dbReference type="Gene3D" id="3.40.718.10">
    <property type="entry name" value="Isopropylmalate Dehydrogenase"/>
    <property type="match status" value="1"/>
</dbReference>
<feature type="domain" description="Isopropylmalate dehydrogenase-like" evidence="18">
    <location>
        <begin position="4"/>
        <end position="346"/>
    </location>
</feature>
<comment type="cofactor">
    <cofactor evidence="2">
        <name>Mn(2+)</name>
        <dbReference type="ChEBI" id="CHEBI:29035"/>
    </cofactor>
</comment>
<evidence type="ECO:0000256" key="15">
    <source>
        <dbReference type="NCBIfam" id="TIGR00169"/>
    </source>
</evidence>
<keyword evidence="12 16" id="KW-0560">Oxidoreductase</keyword>
<evidence type="ECO:0000256" key="7">
    <source>
        <dbReference type="ARBA" id="ARBA00019276"/>
    </source>
</evidence>
<evidence type="ECO:0000259" key="18">
    <source>
        <dbReference type="SMART" id="SM01329"/>
    </source>
</evidence>
<dbReference type="SMART" id="SM01329">
    <property type="entry name" value="Iso_dh"/>
    <property type="match status" value="1"/>
</dbReference>
<evidence type="ECO:0000313" key="20">
    <source>
        <dbReference type="Proteomes" id="UP001200470"/>
    </source>
</evidence>
<protein>
    <recommendedName>
        <fullName evidence="7 15">3-isopropylmalate dehydrogenase</fullName>
        <ecNumber evidence="6 15">1.1.1.85</ecNumber>
    </recommendedName>
</protein>
<gene>
    <name evidence="19" type="primary">leuB</name>
    <name evidence="19" type="ORF">I6E12_06120</name>
</gene>
<reference evidence="19 20" key="1">
    <citation type="submission" date="2020-12" db="EMBL/GenBank/DDBJ databases">
        <title>Whole genome sequences of gut porcine anaerobes.</title>
        <authorList>
            <person name="Kubasova T."/>
            <person name="Jahodarova E."/>
            <person name="Rychlik I."/>
        </authorList>
    </citation>
    <scope>NUCLEOTIDE SEQUENCE [LARGE SCALE GENOMIC DNA]</scope>
    <source>
        <strain evidence="19 20">An925</strain>
    </source>
</reference>
<keyword evidence="20" id="KW-1185">Reference proteome</keyword>
<evidence type="ECO:0000256" key="12">
    <source>
        <dbReference type="ARBA" id="ARBA00023002"/>
    </source>
</evidence>
<proteinExistence type="inferred from homology"/>
<comment type="function">
    <text evidence="17">Catalyzes the oxidation of 3-carboxy-2-hydroxy-4-methylpentanoate (3-isopropylmalate) to 3-carboxy-4-methyl-2-oxopentanoate. The product decarboxylates to 4-methyl-2 oxopentanoate.</text>
</comment>
<evidence type="ECO:0000313" key="19">
    <source>
        <dbReference type="EMBL" id="MCF2563685.1"/>
    </source>
</evidence>
<dbReference type="InterPro" id="IPR024084">
    <property type="entry name" value="IsoPropMal-DH-like_dom"/>
</dbReference>
<dbReference type="PANTHER" id="PTHR42979:SF1">
    <property type="entry name" value="3-ISOPROPYLMALATE DEHYDROGENASE"/>
    <property type="match status" value="1"/>
</dbReference>
<comment type="subunit">
    <text evidence="5 17">Homodimer.</text>
</comment>
<evidence type="ECO:0000256" key="5">
    <source>
        <dbReference type="ARBA" id="ARBA00011738"/>
    </source>
</evidence>
<organism evidence="19 20">
    <name type="scientific">Xylanibacter brevis</name>
    <dbReference type="NCBI Taxonomy" id="83231"/>
    <lineage>
        <taxon>Bacteria</taxon>
        <taxon>Pseudomonadati</taxon>
        <taxon>Bacteroidota</taxon>
        <taxon>Bacteroidia</taxon>
        <taxon>Bacteroidales</taxon>
        <taxon>Prevotellaceae</taxon>
        <taxon>Xylanibacter</taxon>
    </lineage>
</organism>
<evidence type="ECO:0000256" key="1">
    <source>
        <dbReference type="ARBA" id="ARBA00000624"/>
    </source>
</evidence>
<dbReference type="NCBIfam" id="TIGR00169">
    <property type="entry name" value="leuB"/>
    <property type="match status" value="1"/>
</dbReference>
<comment type="pathway">
    <text evidence="3 17">Amino-acid biosynthesis; L-leucine biosynthesis; L-leucine from 3-methyl-2-oxobutanoate: step 3/4.</text>
</comment>
<dbReference type="RefSeq" id="WP_094390229.1">
    <property type="nucleotide sequence ID" value="NZ_JADYTN010000010.1"/>
</dbReference>
<comment type="cofactor">
    <cofactor evidence="17">
        <name>Mg(2+)</name>
        <dbReference type="ChEBI" id="CHEBI:18420"/>
    </cofactor>
    <cofactor evidence="17">
        <name>Mn(2+)</name>
        <dbReference type="ChEBI" id="CHEBI:29035"/>
    </cofactor>
    <text evidence="17">Binds 1 Mg(2+) or Mn(2+) ion per subunit.</text>
</comment>
<comment type="catalytic activity">
    <reaction evidence="1 17">
        <text>(2R,3S)-3-isopropylmalate + NAD(+) = 4-methyl-2-oxopentanoate + CO2 + NADH</text>
        <dbReference type="Rhea" id="RHEA:32271"/>
        <dbReference type="ChEBI" id="CHEBI:16526"/>
        <dbReference type="ChEBI" id="CHEBI:17865"/>
        <dbReference type="ChEBI" id="CHEBI:35121"/>
        <dbReference type="ChEBI" id="CHEBI:57540"/>
        <dbReference type="ChEBI" id="CHEBI:57945"/>
        <dbReference type="EC" id="1.1.1.85"/>
    </reaction>
</comment>
<evidence type="ECO:0000256" key="17">
    <source>
        <dbReference type="RuleBase" id="RU004445"/>
    </source>
</evidence>
<evidence type="ECO:0000256" key="9">
    <source>
        <dbReference type="ARBA" id="ARBA00022605"/>
    </source>
</evidence>
<comment type="caution">
    <text evidence="19">The sequence shown here is derived from an EMBL/GenBank/DDBJ whole genome shotgun (WGS) entry which is preliminary data.</text>
</comment>
<keyword evidence="10 17" id="KW-0479">Metal-binding</keyword>
<name>A0ABS9CF17_9BACT</name>
<evidence type="ECO:0000256" key="11">
    <source>
        <dbReference type="ARBA" id="ARBA00022842"/>
    </source>
</evidence>
<keyword evidence="9" id="KW-0028">Amino-acid biosynthesis</keyword>
<evidence type="ECO:0000256" key="3">
    <source>
        <dbReference type="ARBA" id="ARBA00004762"/>
    </source>
</evidence>
<evidence type="ECO:0000256" key="14">
    <source>
        <dbReference type="ARBA" id="ARBA00023304"/>
    </source>
</evidence>
<dbReference type="InterPro" id="IPR019818">
    <property type="entry name" value="IsoCit/isopropylmalate_DH_CS"/>
</dbReference>
<evidence type="ECO:0000256" key="8">
    <source>
        <dbReference type="ARBA" id="ARBA00022430"/>
    </source>
</evidence>
<evidence type="ECO:0000256" key="10">
    <source>
        <dbReference type="ARBA" id="ARBA00022723"/>
    </source>
</evidence>
<dbReference type="GO" id="GO:0003862">
    <property type="term" value="F:3-isopropylmalate dehydrogenase activity"/>
    <property type="evidence" value="ECO:0007669"/>
    <property type="project" value="UniProtKB-EC"/>
</dbReference>
<evidence type="ECO:0000256" key="4">
    <source>
        <dbReference type="ARBA" id="ARBA00008319"/>
    </source>
</evidence>